<protein>
    <submittedName>
        <fullName evidence="2">Unannotated protein</fullName>
    </submittedName>
</protein>
<proteinExistence type="predicted"/>
<sequence>MKRILELGGLISGVVLIVFGVAVIALGVQGRGTVTDKLKAEQIVGSPDMSPAAIKDEAAKAGLTGITLPTCDVANVAVTNGARAKCFADYMRIHALEATGGQTYAQMPRFASTDGKGTNDATKAVKNASGGPADNPVRNVWITETALATALDVSFMASQLALFSIVVGVALLLVGVGFIILDNVALHRKA</sequence>
<feature type="transmembrane region" description="Helical" evidence="1">
    <location>
        <begin position="160"/>
        <end position="181"/>
    </location>
</feature>
<keyword evidence="1" id="KW-0812">Transmembrane</keyword>
<keyword evidence="1" id="KW-1133">Transmembrane helix</keyword>
<gene>
    <name evidence="2" type="ORF">UFOPK2399_00052</name>
</gene>
<evidence type="ECO:0000256" key="1">
    <source>
        <dbReference type="SAM" id="Phobius"/>
    </source>
</evidence>
<accession>A0A6J6NDY4</accession>
<name>A0A6J6NDY4_9ZZZZ</name>
<evidence type="ECO:0000313" key="2">
    <source>
        <dbReference type="EMBL" id="CAB4682663.1"/>
    </source>
</evidence>
<dbReference type="AlphaFoldDB" id="A0A6J6NDY4"/>
<dbReference type="EMBL" id="CAEZXP010000001">
    <property type="protein sequence ID" value="CAB4682663.1"/>
    <property type="molecule type" value="Genomic_DNA"/>
</dbReference>
<reference evidence="2" key="1">
    <citation type="submission" date="2020-05" db="EMBL/GenBank/DDBJ databases">
        <authorList>
            <person name="Chiriac C."/>
            <person name="Salcher M."/>
            <person name="Ghai R."/>
            <person name="Kavagutti S V."/>
        </authorList>
    </citation>
    <scope>NUCLEOTIDE SEQUENCE</scope>
</reference>
<feature type="transmembrane region" description="Helical" evidence="1">
    <location>
        <begin position="7"/>
        <end position="28"/>
    </location>
</feature>
<keyword evidence="1" id="KW-0472">Membrane</keyword>
<organism evidence="2">
    <name type="scientific">freshwater metagenome</name>
    <dbReference type="NCBI Taxonomy" id="449393"/>
    <lineage>
        <taxon>unclassified sequences</taxon>
        <taxon>metagenomes</taxon>
        <taxon>ecological metagenomes</taxon>
    </lineage>
</organism>